<sequence>MEAQSTTPVATAALKCLFNDDIIPQILEKSPRQMRPEAVNQALLRIALSELRSLVPLIRLLPSTKLVEGSYVLGGELVASEWSRFDHYARRVQSLTLIQGQARNANIVDPALYLRIAEEHPEPLLPNLRILLCFPLVTEAVLFLGPSLRSIVLHSSDTRMACTFLASIHSKAPKVEKLKITLQGAFTSSIYSCIAKLDKLLSLGLCWRNSPLSEYAILDAALAGFPLKNYSIDASGEWENDLRKHPLSLGFSTLGSVSVDGGHKFIASAVERVKSTQISTITIFHSGASPTAVDWNPLLGLVFHRWWSSLEVLMVDLNQSSRAVNLNTLFGALDRCNHLREFGVYNYWPIRIADRDIEIFAQKCPRLIRVHLTAGRQLDAVAPSVSCLAYLANHCRGLAAIDISLNTIVALPFEIPHAFRGSTALRILQIHGMLSSSANNSGEMRAVARFLDLLFPDIEYVQNVPIPDPAWKAVEAQVKKLQVARVERELGR</sequence>
<accession>A0AAD7JPW5</accession>
<protein>
    <submittedName>
        <fullName evidence="1">Uncharacterized protein</fullName>
    </submittedName>
</protein>
<proteinExistence type="predicted"/>
<evidence type="ECO:0000313" key="1">
    <source>
        <dbReference type="EMBL" id="KAJ7769397.1"/>
    </source>
</evidence>
<dbReference type="Gene3D" id="3.80.10.10">
    <property type="entry name" value="Ribonuclease Inhibitor"/>
    <property type="match status" value="1"/>
</dbReference>
<gene>
    <name evidence="1" type="ORF">B0H16DRAFT_1715858</name>
</gene>
<evidence type="ECO:0000313" key="2">
    <source>
        <dbReference type="Proteomes" id="UP001215598"/>
    </source>
</evidence>
<dbReference type="AlphaFoldDB" id="A0AAD7JPW5"/>
<keyword evidence="2" id="KW-1185">Reference proteome</keyword>
<name>A0AAD7JPW5_9AGAR</name>
<dbReference type="Proteomes" id="UP001215598">
    <property type="component" value="Unassembled WGS sequence"/>
</dbReference>
<dbReference type="EMBL" id="JARKIB010000018">
    <property type="protein sequence ID" value="KAJ7769397.1"/>
    <property type="molecule type" value="Genomic_DNA"/>
</dbReference>
<dbReference type="SUPFAM" id="SSF52047">
    <property type="entry name" value="RNI-like"/>
    <property type="match status" value="1"/>
</dbReference>
<organism evidence="1 2">
    <name type="scientific">Mycena metata</name>
    <dbReference type="NCBI Taxonomy" id="1033252"/>
    <lineage>
        <taxon>Eukaryota</taxon>
        <taxon>Fungi</taxon>
        <taxon>Dikarya</taxon>
        <taxon>Basidiomycota</taxon>
        <taxon>Agaricomycotina</taxon>
        <taxon>Agaricomycetes</taxon>
        <taxon>Agaricomycetidae</taxon>
        <taxon>Agaricales</taxon>
        <taxon>Marasmiineae</taxon>
        <taxon>Mycenaceae</taxon>
        <taxon>Mycena</taxon>
    </lineage>
</organism>
<dbReference type="InterPro" id="IPR032675">
    <property type="entry name" value="LRR_dom_sf"/>
</dbReference>
<comment type="caution">
    <text evidence="1">The sequence shown here is derived from an EMBL/GenBank/DDBJ whole genome shotgun (WGS) entry which is preliminary data.</text>
</comment>
<reference evidence="1" key="1">
    <citation type="submission" date="2023-03" db="EMBL/GenBank/DDBJ databases">
        <title>Massive genome expansion in bonnet fungi (Mycena s.s.) driven by repeated elements and novel gene families across ecological guilds.</title>
        <authorList>
            <consortium name="Lawrence Berkeley National Laboratory"/>
            <person name="Harder C.B."/>
            <person name="Miyauchi S."/>
            <person name="Viragh M."/>
            <person name="Kuo A."/>
            <person name="Thoen E."/>
            <person name="Andreopoulos B."/>
            <person name="Lu D."/>
            <person name="Skrede I."/>
            <person name="Drula E."/>
            <person name="Henrissat B."/>
            <person name="Morin E."/>
            <person name="Kohler A."/>
            <person name="Barry K."/>
            <person name="LaButti K."/>
            <person name="Morin E."/>
            <person name="Salamov A."/>
            <person name="Lipzen A."/>
            <person name="Mereny Z."/>
            <person name="Hegedus B."/>
            <person name="Baldrian P."/>
            <person name="Stursova M."/>
            <person name="Weitz H."/>
            <person name="Taylor A."/>
            <person name="Grigoriev I.V."/>
            <person name="Nagy L.G."/>
            <person name="Martin F."/>
            <person name="Kauserud H."/>
        </authorList>
    </citation>
    <scope>NUCLEOTIDE SEQUENCE</scope>
    <source>
        <strain evidence="1">CBHHK182m</strain>
    </source>
</reference>